<dbReference type="Pfam" id="PF16363">
    <property type="entry name" value="GDP_Man_Dehyd"/>
    <property type="match status" value="1"/>
</dbReference>
<protein>
    <recommendedName>
        <fullName evidence="1">NAD(P)-binding domain-containing protein</fullName>
    </recommendedName>
</protein>
<feature type="domain" description="NAD(P)-binding" evidence="1">
    <location>
        <begin position="5"/>
        <end position="315"/>
    </location>
</feature>
<name>A0A6C0BW22_9ZZZZ</name>
<dbReference type="Gene3D" id="3.90.25.10">
    <property type="entry name" value="UDP-galactose 4-epimerase, domain 1"/>
    <property type="match status" value="1"/>
</dbReference>
<organism evidence="2">
    <name type="scientific">viral metagenome</name>
    <dbReference type="NCBI Taxonomy" id="1070528"/>
    <lineage>
        <taxon>unclassified sequences</taxon>
        <taxon>metagenomes</taxon>
        <taxon>organismal metagenomes</taxon>
    </lineage>
</organism>
<proteinExistence type="predicted"/>
<dbReference type="EMBL" id="MN739271">
    <property type="protein sequence ID" value="QHS96426.1"/>
    <property type="molecule type" value="Genomic_DNA"/>
</dbReference>
<reference evidence="2" key="1">
    <citation type="journal article" date="2020" name="Nature">
        <title>Giant virus diversity and host interactions through global metagenomics.</title>
        <authorList>
            <person name="Schulz F."/>
            <person name="Roux S."/>
            <person name="Paez-Espino D."/>
            <person name="Jungbluth S."/>
            <person name="Walsh D.A."/>
            <person name="Denef V.J."/>
            <person name="McMahon K.D."/>
            <person name="Konstantinidis K.T."/>
            <person name="Eloe-Fadrosh E.A."/>
            <person name="Kyrpides N.C."/>
            <person name="Woyke T."/>
        </authorList>
    </citation>
    <scope>NUCLEOTIDE SEQUENCE</scope>
    <source>
        <strain evidence="2">GVMAG-M-3300020166-18</strain>
    </source>
</reference>
<evidence type="ECO:0000313" key="2">
    <source>
        <dbReference type="EMBL" id="QHS96426.1"/>
    </source>
</evidence>
<accession>A0A6C0BW22</accession>
<sequence>MKLVLTGGCGFIGHHFVEHVYKNTDWEIIILDKLSYASNGFERLRDTETLDNNRVKIFTNDLVNPIPDGIKKEIGNDVDYIVHMAAETHVDNSIKDPKTFLDNNIGSTFNMLEYARTLPNLKQFFYFSTDEVFGPALGDALFKEWDRHKPTNPYSASKSAAEQICISYENTYKIPLIIVNVMNAFGERQHVEKFIPLCVKRILNNEKIYIHSYPDKKTSGTRFYIHGRNIAAAVLFLIKNGTLGEKYNIAGEREVSNLEMAQMIARFMGRELDYEMTDFHSDRPGHDLRYGLDGSKLFNMGFKLPMNFEESLRKTVEWTVDNQKWLEE</sequence>
<dbReference type="Gene3D" id="3.40.50.720">
    <property type="entry name" value="NAD(P)-binding Rossmann-like Domain"/>
    <property type="match status" value="1"/>
</dbReference>
<dbReference type="PANTHER" id="PTHR43000">
    <property type="entry name" value="DTDP-D-GLUCOSE 4,6-DEHYDRATASE-RELATED"/>
    <property type="match status" value="1"/>
</dbReference>
<dbReference type="InterPro" id="IPR016040">
    <property type="entry name" value="NAD(P)-bd_dom"/>
</dbReference>
<dbReference type="InterPro" id="IPR036291">
    <property type="entry name" value="NAD(P)-bd_dom_sf"/>
</dbReference>
<dbReference type="SUPFAM" id="SSF51735">
    <property type="entry name" value="NAD(P)-binding Rossmann-fold domains"/>
    <property type="match status" value="1"/>
</dbReference>
<dbReference type="AlphaFoldDB" id="A0A6C0BW22"/>
<evidence type="ECO:0000259" key="1">
    <source>
        <dbReference type="Pfam" id="PF16363"/>
    </source>
</evidence>